<accession>A0A545U673</accession>
<dbReference type="EMBL" id="VIKS01000013">
    <property type="protein sequence ID" value="TQV84975.1"/>
    <property type="molecule type" value="Genomic_DNA"/>
</dbReference>
<evidence type="ECO:0000313" key="1">
    <source>
        <dbReference type="EMBL" id="TQV84975.1"/>
    </source>
</evidence>
<dbReference type="Proteomes" id="UP000315439">
    <property type="component" value="Unassembled WGS sequence"/>
</dbReference>
<dbReference type="RefSeq" id="WP_142933590.1">
    <property type="nucleotide sequence ID" value="NZ_ML660169.1"/>
</dbReference>
<comment type="caution">
    <text evidence="1">The sequence shown here is derived from an EMBL/GenBank/DDBJ whole genome shotgun (WGS) entry which is preliminary data.</text>
</comment>
<dbReference type="AlphaFoldDB" id="A0A545U673"/>
<reference evidence="1 2" key="1">
    <citation type="submission" date="2019-07" db="EMBL/GenBank/DDBJ databases">
        <title>Draft genome for Aliikangiella sp. M105.</title>
        <authorList>
            <person name="Wang G."/>
        </authorList>
    </citation>
    <scope>NUCLEOTIDE SEQUENCE [LARGE SCALE GENOMIC DNA]</scope>
    <source>
        <strain evidence="1 2">M105</strain>
    </source>
</reference>
<gene>
    <name evidence="1" type="ORF">FLL46_21520</name>
</gene>
<protein>
    <recommendedName>
        <fullName evidence="3">Prolyl 4-hydroxylase alpha subunit Fe(2+) 2OG dioxygenase domain-containing protein</fullName>
    </recommendedName>
</protein>
<dbReference type="Pfam" id="PF22814">
    <property type="entry name" value="WelO5"/>
    <property type="match status" value="1"/>
</dbReference>
<evidence type="ECO:0008006" key="3">
    <source>
        <dbReference type="Google" id="ProtNLM"/>
    </source>
</evidence>
<evidence type="ECO:0000313" key="2">
    <source>
        <dbReference type="Proteomes" id="UP000315439"/>
    </source>
</evidence>
<dbReference type="OrthoDB" id="6532393at2"/>
<name>A0A545U673_9GAMM</name>
<dbReference type="InterPro" id="IPR055091">
    <property type="entry name" value="WelO5-like"/>
</dbReference>
<sequence length="260" mass="30175">MGNWIKNELCELNEENLNLLFDFKIPGIIVENFLSKEICEVVAERLKAESFAGYEHLKDIPVNHIGVCHNQWAHDPKSVYFEKIRAARKTVQDMYRGLDIDPVQMVIEAIEKKANRASGLFYEPKFGEYFAGAFRSFKGHGKLHADHAPSHIKQDWAVTEITRQLTWNIYYCVNEIDGELIIYDTIHTDENDKMKVPGDYYFPYEVLEREDHLKTSPKVGDLIIFNTQNFHEILGRKDQSRISQTSFMGLQKDGSLNLWS</sequence>
<proteinExistence type="predicted"/>
<keyword evidence="2" id="KW-1185">Reference proteome</keyword>
<organism evidence="1 2">
    <name type="scientific">Aliikangiella coralliicola</name>
    <dbReference type="NCBI Taxonomy" id="2592383"/>
    <lineage>
        <taxon>Bacteria</taxon>
        <taxon>Pseudomonadati</taxon>
        <taxon>Pseudomonadota</taxon>
        <taxon>Gammaproteobacteria</taxon>
        <taxon>Oceanospirillales</taxon>
        <taxon>Pleioneaceae</taxon>
        <taxon>Aliikangiella</taxon>
    </lineage>
</organism>
<dbReference type="Gene3D" id="2.60.120.620">
    <property type="entry name" value="q2cbj1_9rhob like domain"/>
    <property type="match status" value="1"/>
</dbReference>